<dbReference type="EMBL" id="AMZH03011237">
    <property type="protein sequence ID" value="RRT53247.1"/>
    <property type="molecule type" value="Genomic_DNA"/>
</dbReference>
<comment type="caution">
    <text evidence="1">The sequence shown here is derived from an EMBL/GenBank/DDBJ whole genome shotgun (WGS) entry which is preliminary data.</text>
</comment>
<evidence type="ECO:0000313" key="1">
    <source>
        <dbReference type="EMBL" id="RRT53247.1"/>
    </source>
</evidence>
<sequence>MRTHMYTASRKNMTLINFAQSHTQSLVSIGFSCNVLEFQNTGHSESFSLWEVVGARFREENSMVINIAQNLILNSFSCTVSEFQNTCHSQCISPWEVIQAWFREKMQRS</sequence>
<reference evidence="1 2" key="1">
    <citation type="journal article" date="2014" name="Agronomy (Basel)">
        <title>A Draft Genome Sequence for Ensete ventricosum, the Drought-Tolerant Tree Against Hunger.</title>
        <authorList>
            <person name="Harrison J."/>
            <person name="Moore K.A."/>
            <person name="Paszkiewicz K."/>
            <person name="Jones T."/>
            <person name="Grant M."/>
            <person name="Ambacheew D."/>
            <person name="Muzemil S."/>
            <person name="Studholme D.J."/>
        </authorList>
    </citation>
    <scope>NUCLEOTIDE SEQUENCE [LARGE SCALE GENOMIC DNA]</scope>
</reference>
<accession>A0A426YNF0</accession>
<dbReference type="PROSITE" id="PS51257">
    <property type="entry name" value="PROKAR_LIPOPROTEIN"/>
    <property type="match status" value="1"/>
</dbReference>
<name>A0A426YNF0_ENSVE</name>
<dbReference type="Proteomes" id="UP000287651">
    <property type="component" value="Unassembled WGS sequence"/>
</dbReference>
<proteinExistence type="predicted"/>
<organism evidence="1 2">
    <name type="scientific">Ensete ventricosum</name>
    <name type="common">Abyssinian banana</name>
    <name type="synonym">Musa ensete</name>
    <dbReference type="NCBI Taxonomy" id="4639"/>
    <lineage>
        <taxon>Eukaryota</taxon>
        <taxon>Viridiplantae</taxon>
        <taxon>Streptophyta</taxon>
        <taxon>Embryophyta</taxon>
        <taxon>Tracheophyta</taxon>
        <taxon>Spermatophyta</taxon>
        <taxon>Magnoliopsida</taxon>
        <taxon>Liliopsida</taxon>
        <taxon>Zingiberales</taxon>
        <taxon>Musaceae</taxon>
        <taxon>Ensete</taxon>
    </lineage>
</organism>
<dbReference type="AlphaFoldDB" id="A0A426YNF0"/>
<protein>
    <submittedName>
        <fullName evidence="1">Uncharacterized protein</fullName>
    </submittedName>
</protein>
<evidence type="ECO:0000313" key="2">
    <source>
        <dbReference type="Proteomes" id="UP000287651"/>
    </source>
</evidence>
<gene>
    <name evidence="1" type="ORF">B296_00047229</name>
</gene>